<dbReference type="GO" id="GO:0030288">
    <property type="term" value="C:outer membrane-bounded periplasmic space"/>
    <property type="evidence" value="ECO:0007669"/>
    <property type="project" value="TreeGrafter"/>
</dbReference>
<dbReference type="InterPro" id="IPR013693">
    <property type="entry name" value="SpoIID/LytB_N"/>
</dbReference>
<dbReference type="RefSeq" id="WP_304543937.1">
    <property type="nucleotide sequence ID" value="NZ_JARPTC010000019.1"/>
</dbReference>
<name>A0AAW7ZEA1_9FIRM</name>
<dbReference type="Proteomes" id="UP001172911">
    <property type="component" value="Unassembled WGS sequence"/>
</dbReference>
<proteinExistence type="predicted"/>
<evidence type="ECO:0000313" key="4">
    <source>
        <dbReference type="Proteomes" id="UP001172911"/>
    </source>
</evidence>
<organism evidence="3 4">
    <name type="scientific">Desulforamulus aquiferis</name>
    <dbReference type="NCBI Taxonomy" id="1397668"/>
    <lineage>
        <taxon>Bacteria</taxon>
        <taxon>Bacillati</taxon>
        <taxon>Bacillota</taxon>
        <taxon>Clostridia</taxon>
        <taxon>Eubacteriales</taxon>
        <taxon>Peptococcaceae</taxon>
        <taxon>Desulforamulus</taxon>
    </lineage>
</organism>
<feature type="domain" description="Sporulation stage II protein D amidase enhancer LytB N-terminal" evidence="2">
    <location>
        <begin position="41"/>
        <end position="130"/>
    </location>
</feature>
<keyword evidence="4" id="KW-1185">Reference proteome</keyword>
<evidence type="ECO:0000259" key="2">
    <source>
        <dbReference type="Pfam" id="PF08486"/>
    </source>
</evidence>
<accession>A0AAW7ZEA1</accession>
<gene>
    <name evidence="3" type="ORF">P6N53_12490</name>
</gene>
<protein>
    <submittedName>
        <fullName evidence="3">SpoIID/LytB domain-containing protein</fullName>
    </submittedName>
</protein>
<dbReference type="InterPro" id="IPR013486">
    <property type="entry name" value="SpoIID/LytB"/>
</dbReference>
<feature type="region of interest" description="Disordered" evidence="1">
    <location>
        <begin position="198"/>
        <end position="219"/>
    </location>
</feature>
<dbReference type="EMBL" id="JARPTC010000019">
    <property type="protein sequence ID" value="MDO7788042.1"/>
    <property type="molecule type" value="Genomic_DNA"/>
</dbReference>
<dbReference type="GO" id="GO:0030435">
    <property type="term" value="P:sporulation resulting in formation of a cellular spore"/>
    <property type="evidence" value="ECO:0007669"/>
    <property type="project" value="InterPro"/>
</dbReference>
<dbReference type="InterPro" id="IPR051922">
    <property type="entry name" value="Bact_Sporulation_Assoc"/>
</dbReference>
<dbReference type="AlphaFoldDB" id="A0AAW7ZEA1"/>
<dbReference type="PANTHER" id="PTHR30032">
    <property type="entry name" value="N-ACETYLMURAMOYL-L-ALANINE AMIDASE-RELATED"/>
    <property type="match status" value="1"/>
</dbReference>
<dbReference type="Pfam" id="PF08486">
    <property type="entry name" value="SpoIID"/>
    <property type="match status" value="1"/>
</dbReference>
<evidence type="ECO:0000313" key="3">
    <source>
        <dbReference type="EMBL" id="MDO7788042.1"/>
    </source>
</evidence>
<dbReference type="PANTHER" id="PTHR30032:SF4">
    <property type="entry name" value="AMIDASE ENHANCER"/>
    <property type="match status" value="1"/>
</dbReference>
<evidence type="ECO:0000256" key="1">
    <source>
        <dbReference type="SAM" id="MobiDB-lite"/>
    </source>
</evidence>
<comment type="caution">
    <text evidence="3">The sequence shown here is derived from an EMBL/GenBank/DDBJ whole genome shotgun (WGS) entry which is preliminary data.</text>
</comment>
<dbReference type="NCBIfam" id="TIGR02669">
    <property type="entry name" value="SpoIID_LytB"/>
    <property type="match status" value="1"/>
</dbReference>
<reference evidence="3" key="1">
    <citation type="journal article" date="2023" name="J. Hazard. Mater.">
        <title>Anaerobic biodegradation of pyrene and benzo[a]pyrene by a new sulfate-reducing Desulforamulus aquiferis strain DSA.</title>
        <authorList>
            <person name="Zhang Z."/>
            <person name="Sun J."/>
            <person name="Gong X."/>
            <person name="Wang C."/>
            <person name="Wang H."/>
        </authorList>
    </citation>
    <scope>NUCLEOTIDE SEQUENCE</scope>
    <source>
        <strain evidence="3">DSA</strain>
    </source>
</reference>
<reference evidence="3" key="2">
    <citation type="submission" date="2023-03" db="EMBL/GenBank/DDBJ databases">
        <authorList>
            <person name="Zhang Z."/>
        </authorList>
    </citation>
    <scope>NUCLEOTIDE SEQUENCE</scope>
    <source>
        <strain evidence="3">DSA</strain>
    </source>
</reference>
<sequence length="307" mass="33121">MFVVAITACARLGPERRPEVVPSPNRMDEEPTISLFVNETGEKKQIKLEEYLAGVVAAEMEPTWPVNALAAQAILARTFTMENIESGRVRQLHGTDVSTSVEESQAYDPSRINDNVINAVKKTRGEVITHNGQYIKAWFSASNGGKTASAAEGLAYFKTPTPYIKENADDPYSIKNTLPEIAQWTATIPGAKVREAVRSVGGSDPGPITSASIEEKGPSGRTVKLRINNTSVGGPAFRLAAGSTEIRSMFLTNVSVQGGNLVLTGKGYGHGVGLSQWGAKNRAEEGQSPEEIASFYFTNVQIEKLYD</sequence>